<protein>
    <submittedName>
        <fullName evidence="1">Uncharacterized protein</fullName>
    </submittedName>
</protein>
<evidence type="ECO:0000313" key="1">
    <source>
        <dbReference type="EMBL" id="KAB0451906.1"/>
    </source>
</evidence>
<organism evidence="1">
    <name type="scientific">Anaplasma marginale</name>
    <dbReference type="NCBI Taxonomy" id="770"/>
    <lineage>
        <taxon>Bacteria</taxon>
        <taxon>Pseudomonadati</taxon>
        <taxon>Pseudomonadota</taxon>
        <taxon>Alphaproteobacteria</taxon>
        <taxon>Rickettsiales</taxon>
        <taxon>Anaplasmataceae</taxon>
        <taxon>Anaplasma</taxon>
    </lineage>
</organism>
<reference evidence="1" key="1">
    <citation type="submission" date="2019-08" db="EMBL/GenBank/DDBJ databases">
        <authorList>
            <person name="Amaro Estrada I."/>
            <person name="Quiroz Castaneda R.E."/>
            <person name="Martinez Ocampo F."/>
            <person name="Rodriguez Camarillo S.D."/>
        </authorList>
    </citation>
    <scope>NUCLEOTIDE SEQUENCE</scope>
    <source>
        <strain evidence="1">MEX-30-184-02</strain>
    </source>
</reference>
<proteinExistence type="predicted"/>
<dbReference type="AlphaFoldDB" id="A0A643CMB6"/>
<sequence length="71" mass="7803">MEIARLLFQLVTAADAGNIPLTMWVGALHLCTHSDVHYKYRSGSLRCVIYTQERCLGASAMLRSFAAKAAC</sequence>
<accession>A0A643CMB6</accession>
<gene>
    <name evidence="1" type="ORF">FY207_02730</name>
</gene>
<comment type="caution">
    <text evidence="1">The sequence shown here is derived from an EMBL/GenBank/DDBJ whole genome shotgun (WGS) entry which is preliminary data.</text>
</comment>
<name>A0A643CMB6_ANAMA</name>
<dbReference type="EMBL" id="VTCY01000007">
    <property type="protein sequence ID" value="KAB0451906.1"/>
    <property type="molecule type" value="Genomic_DNA"/>
</dbReference>